<dbReference type="InterPro" id="IPR012338">
    <property type="entry name" value="Beta-lactam/transpept-like"/>
</dbReference>
<evidence type="ECO:0000259" key="1">
    <source>
        <dbReference type="Pfam" id="PF00144"/>
    </source>
</evidence>
<dbReference type="Gene3D" id="3.40.710.10">
    <property type="entry name" value="DD-peptidase/beta-lactamase superfamily"/>
    <property type="match status" value="1"/>
</dbReference>
<dbReference type="Pfam" id="PF00144">
    <property type="entry name" value="Beta-lactamase"/>
    <property type="match status" value="1"/>
</dbReference>
<name>A0A0P0RIC8_9BURK</name>
<gene>
    <name evidence="2" type="ORF">K788_0000515</name>
</gene>
<dbReference type="InterPro" id="IPR050789">
    <property type="entry name" value="Diverse_Enzym_Activities"/>
</dbReference>
<feature type="domain" description="Beta-lactamase-related" evidence="1">
    <location>
        <begin position="9"/>
        <end position="361"/>
    </location>
</feature>
<dbReference type="KEGG" id="bcai:K788_0000515"/>
<protein>
    <submittedName>
        <fullName evidence="2">Beta-lactamase class C penicillin binding protein</fullName>
    </submittedName>
</protein>
<dbReference type="EMBL" id="CP012747">
    <property type="protein sequence ID" value="ALL68431.1"/>
    <property type="molecule type" value="Genomic_DNA"/>
</dbReference>
<sequence length="384" mass="41753">MIFDGSTIRALLDGAVSKGVVHGVAAIVVDRNGPLFHYAAGEADEHTMFRNASMTKAVATTAALQLLENGLLSLDAPVESILPEFGQLQVLDGFDGDKPRLRPPASRATVGHLMTHTAGLGYFFLNDKLMRYHELTGEPNPLSGLKRSLFVPLVNDPGTAWEYGTNSDWLGLIVEKLSGKRLSDYLNQHVYGPLGMNDSTFAPNVEQRGRLLRVMQRQGGGTLSPSQQIEPTATAEWDAAGHGSYGTVQDYGRFVQAWLNDGAGVLGPGTVQMAMKDHLGRIKLPEILRSTNRLLSNDVPARPVPQSWGLGFHLMLSDLPGMRSKGTGDWAGVYNSYYWIDRSKGIGAVLMTQLLPFFDFAVIETLIDFERAVYQQAGAAAPVL</sequence>
<accession>A0A0P0RIC8</accession>
<dbReference type="AlphaFoldDB" id="A0A0P0RIC8"/>
<evidence type="ECO:0000313" key="3">
    <source>
        <dbReference type="Proteomes" id="UP000019146"/>
    </source>
</evidence>
<organism evidence="2 3">
    <name type="scientific">Paraburkholderia caribensis MBA4</name>
    <dbReference type="NCBI Taxonomy" id="1323664"/>
    <lineage>
        <taxon>Bacteria</taxon>
        <taxon>Pseudomonadati</taxon>
        <taxon>Pseudomonadota</taxon>
        <taxon>Betaproteobacteria</taxon>
        <taxon>Burkholderiales</taxon>
        <taxon>Burkholderiaceae</taxon>
        <taxon>Paraburkholderia</taxon>
    </lineage>
</organism>
<evidence type="ECO:0000313" key="2">
    <source>
        <dbReference type="EMBL" id="ALL68431.1"/>
    </source>
</evidence>
<dbReference type="RefSeq" id="WP_035998219.1">
    <property type="nucleotide sequence ID" value="NZ_CP012747.1"/>
</dbReference>
<dbReference type="PANTHER" id="PTHR43283:SF3">
    <property type="entry name" value="BETA-LACTAMASE FAMILY PROTEIN (AFU_ORTHOLOGUE AFUA_5G07500)"/>
    <property type="match status" value="1"/>
</dbReference>
<dbReference type="SUPFAM" id="SSF56601">
    <property type="entry name" value="beta-lactamase/transpeptidase-like"/>
    <property type="match status" value="1"/>
</dbReference>
<reference evidence="2 3" key="1">
    <citation type="journal article" date="2014" name="Genome Announc.">
        <title>Draft Genome Sequence of the Haloacid-Degrading Burkholderia caribensis Strain MBA4.</title>
        <authorList>
            <person name="Pan Y."/>
            <person name="Kong K.F."/>
            <person name="Tsang J.S."/>
        </authorList>
    </citation>
    <scope>NUCLEOTIDE SEQUENCE [LARGE SCALE GENOMIC DNA]</scope>
    <source>
        <strain evidence="2 3">MBA4</strain>
    </source>
</reference>
<proteinExistence type="predicted"/>
<dbReference type="InterPro" id="IPR001466">
    <property type="entry name" value="Beta-lactam-related"/>
</dbReference>
<dbReference type="Proteomes" id="UP000019146">
    <property type="component" value="Chromosome 2"/>
</dbReference>
<dbReference type="PANTHER" id="PTHR43283">
    <property type="entry name" value="BETA-LACTAMASE-RELATED"/>
    <property type="match status" value="1"/>
</dbReference>
<dbReference type="GeneID" id="69972146"/>